<comment type="catalytic activity">
    <reaction evidence="1 5 6">
        <text>[protein]-peptidylproline (omega=180) = [protein]-peptidylproline (omega=0)</text>
        <dbReference type="Rhea" id="RHEA:16237"/>
        <dbReference type="Rhea" id="RHEA-COMP:10747"/>
        <dbReference type="Rhea" id="RHEA-COMP:10748"/>
        <dbReference type="ChEBI" id="CHEBI:83833"/>
        <dbReference type="ChEBI" id="CHEBI:83834"/>
        <dbReference type="EC" id="5.2.1.8"/>
    </reaction>
</comment>
<dbReference type="eggNOG" id="COG0545">
    <property type="taxonomic scope" value="Bacteria"/>
</dbReference>
<sequence>MKVTLTSWDRGVWSWSLLAVCFLAWPGLAWGQDPPPAECPPTEIGKPVTTKSGLKYETLKAGDGAKATPGSKVTVHYVGKLTDGTTFDSSRGRNRPFEFNLGRKMVIAGWDEGVAGMKVGEKRKLTIPPQLAYGERGVGGVIPPNATLIFEVELLGVGQ</sequence>
<dbReference type="Proteomes" id="UP000008631">
    <property type="component" value="Chromosome"/>
</dbReference>
<evidence type="ECO:0000259" key="7">
    <source>
        <dbReference type="PROSITE" id="PS50059"/>
    </source>
</evidence>
<dbReference type="HOGENOM" id="CLU_013615_12_1_0"/>
<keyword evidence="4 5" id="KW-0413">Isomerase</keyword>
<dbReference type="Gene3D" id="3.10.50.40">
    <property type="match status" value="1"/>
</dbReference>
<protein>
    <recommendedName>
        <fullName evidence="6">Peptidyl-prolyl cis-trans isomerase</fullName>
        <ecNumber evidence="6">5.2.1.8</ecNumber>
    </recommendedName>
</protein>
<dbReference type="GO" id="GO:0003755">
    <property type="term" value="F:peptidyl-prolyl cis-trans isomerase activity"/>
    <property type="evidence" value="ECO:0007669"/>
    <property type="project" value="UniProtKB-UniRule"/>
</dbReference>
<dbReference type="AlphaFoldDB" id="E8R4F3"/>
<evidence type="ECO:0000313" key="9">
    <source>
        <dbReference type="Proteomes" id="UP000008631"/>
    </source>
</evidence>
<organism evidence="8 9">
    <name type="scientific">Isosphaera pallida (strain ATCC 43644 / DSM 9630 / IS1B)</name>
    <dbReference type="NCBI Taxonomy" id="575540"/>
    <lineage>
        <taxon>Bacteria</taxon>
        <taxon>Pseudomonadati</taxon>
        <taxon>Planctomycetota</taxon>
        <taxon>Planctomycetia</taxon>
        <taxon>Isosphaerales</taxon>
        <taxon>Isosphaeraceae</taxon>
        <taxon>Isosphaera</taxon>
    </lineage>
</organism>
<evidence type="ECO:0000256" key="6">
    <source>
        <dbReference type="RuleBase" id="RU003915"/>
    </source>
</evidence>
<dbReference type="EMBL" id="CP002353">
    <property type="protein sequence ID" value="ADV63748.1"/>
    <property type="molecule type" value="Genomic_DNA"/>
</dbReference>
<keyword evidence="3 5" id="KW-0697">Rotamase</keyword>
<dbReference type="SUPFAM" id="SSF54534">
    <property type="entry name" value="FKBP-like"/>
    <property type="match status" value="1"/>
</dbReference>
<evidence type="ECO:0000256" key="2">
    <source>
        <dbReference type="ARBA" id="ARBA00006577"/>
    </source>
</evidence>
<dbReference type="FunCoup" id="E8R4F3">
    <property type="interactions" value="445"/>
</dbReference>
<keyword evidence="9" id="KW-1185">Reference proteome</keyword>
<evidence type="ECO:0000313" key="8">
    <source>
        <dbReference type="EMBL" id="ADV63748.1"/>
    </source>
</evidence>
<evidence type="ECO:0000256" key="4">
    <source>
        <dbReference type="ARBA" id="ARBA00023235"/>
    </source>
</evidence>
<comment type="similarity">
    <text evidence="2 6">Belongs to the FKBP-type PPIase family.</text>
</comment>
<dbReference type="PROSITE" id="PS50059">
    <property type="entry name" value="FKBP_PPIASE"/>
    <property type="match status" value="1"/>
</dbReference>
<dbReference type="PANTHER" id="PTHR43811">
    <property type="entry name" value="FKBP-TYPE PEPTIDYL-PROLYL CIS-TRANS ISOMERASE FKPA"/>
    <property type="match status" value="1"/>
</dbReference>
<dbReference type="KEGG" id="ipa:Isop_3184"/>
<dbReference type="FunFam" id="3.10.50.40:FF:000006">
    <property type="entry name" value="Peptidyl-prolyl cis-trans isomerase"/>
    <property type="match status" value="1"/>
</dbReference>
<evidence type="ECO:0000256" key="5">
    <source>
        <dbReference type="PROSITE-ProRule" id="PRU00277"/>
    </source>
</evidence>
<dbReference type="Pfam" id="PF00254">
    <property type="entry name" value="FKBP_C"/>
    <property type="match status" value="1"/>
</dbReference>
<dbReference type="STRING" id="575540.Isop_3184"/>
<reference key="1">
    <citation type="submission" date="2010-11" db="EMBL/GenBank/DDBJ databases">
        <title>The complete sequence of chromosome of Isophaera pallida ATCC 43644.</title>
        <authorList>
            <consortium name="US DOE Joint Genome Institute (JGI-PGF)"/>
            <person name="Lucas S."/>
            <person name="Copeland A."/>
            <person name="Lapidus A."/>
            <person name="Bruce D."/>
            <person name="Goodwin L."/>
            <person name="Pitluck S."/>
            <person name="Kyrpides N."/>
            <person name="Mavromatis K."/>
            <person name="Pagani I."/>
            <person name="Ivanova N."/>
            <person name="Saunders E."/>
            <person name="Brettin T."/>
            <person name="Detter J.C."/>
            <person name="Han C."/>
            <person name="Tapia R."/>
            <person name="Land M."/>
            <person name="Hauser L."/>
            <person name="Markowitz V."/>
            <person name="Cheng J.-F."/>
            <person name="Hugenholtz P."/>
            <person name="Woyke T."/>
            <person name="Wu D."/>
            <person name="Eisen J.A."/>
        </authorList>
    </citation>
    <scope>NUCLEOTIDE SEQUENCE</scope>
    <source>
        <strain>ATCC 43644</strain>
    </source>
</reference>
<dbReference type="OrthoDB" id="280278at2"/>
<name>E8R4F3_ISOPI</name>
<dbReference type="InParanoid" id="E8R4F3"/>
<evidence type="ECO:0000256" key="3">
    <source>
        <dbReference type="ARBA" id="ARBA00023110"/>
    </source>
</evidence>
<dbReference type="EC" id="5.2.1.8" evidence="6"/>
<feature type="domain" description="PPIase FKBP-type" evidence="7">
    <location>
        <begin position="70"/>
        <end position="158"/>
    </location>
</feature>
<reference evidence="8 9" key="2">
    <citation type="journal article" date="2011" name="Stand. Genomic Sci.">
        <title>Complete genome sequence of Isosphaera pallida type strain (IS1B).</title>
        <authorList>
            <consortium name="US DOE Joint Genome Institute (JGI-PGF)"/>
            <person name="Goker M."/>
            <person name="Cleland D."/>
            <person name="Saunders E."/>
            <person name="Lapidus A."/>
            <person name="Nolan M."/>
            <person name="Lucas S."/>
            <person name="Hammon N."/>
            <person name="Deshpande S."/>
            <person name="Cheng J.F."/>
            <person name="Tapia R."/>
            <person name="Han C."/>
            <person name="Goodwin L."/>
            <person name="Pitluck S."/>
            <person name="Liolios K."/>
            <person name="Pagani I."/>
            <person name="Ivanova N."/>
            <person name="Mavromatis K."/>
            <person name="Pati A."/>
            <person name="Chen A."/>
            <person name="Palaniappan K."/>
            <person name="Land M."/>
            <person name="Hauser L."/>
            <person name="Chang Y.J."/>
            <person name="Jeffries C.D."/>
            <person name="Detter J.C."/>
            <person name="Beck B."/>
            <person name="Woyke T."/>
            <person name="Bristow J."/>
            <person name="Eisen J.A."/>
            <person name="Markowitz V."/>
            <person name="Hugenholtz P."/>
            <person name="Kyrpides N.C."/>
            <person name="Klenk H.P."/>
        </authorList>
    </citation>
    <scope>NUCLEOTIDE SEQUENCE [LARGE SCALE GENOMIC DNA]</scope>
    <source>
        <strain evidence="9">ATCC 43644 / DSM 9630 / IS1B</strain>
    </source>
</reference>
<evidence type="ECO:0000256" key="1">
    <source>
        <dbReference type="ARBA" id="ARBA00000971"/>
    </source>
</evidence>
<dbReference type="InterPro" id="IPR046357">
    <property type="entry name" value="PPIase_dom_sf"/>
</dbReference>
<dbReference type="InterPro" id="IPR001179">
    <property type="entry name" value="PPIase_FKBP_dom"/>
</dbReference>
<accession>E8R4F3</accession>
<proteinExistence type="inferred from homology"/>
<gene>
    <name evidence="8" type="ordered locus">Isop_3184</name>
</gene>
<dbReference type="PANTHER" id="PTHR43811:SF19">
    <property type="entry name" value="39 KDA FK506-BINDING NUCLEAR PROTEIN"/>
    <property type="match status" value="1"/>
</dbReference>